<name>A0AAE2V9W8_9BACT</name>
<proteinExistence type="predicted"/>
<comment type="caution">
    <text evidence="2">The sequence shown here is derived from an EMBL/GenBank/DDBJ whole genome shotgun (WGS) entry which is preliminary data.</text>
</comment>
<protein>
    <recommendedName>
        <fullName evidence="4">Glycosyl hydrolases family 43</fullName>
    </recommendedName>
</protein>
<dbReference type="RefSeq" id="WP_309490467.1">
    <property type="nucleotide sequence ID" value="NZ_JAENIG010000008.1"/>
</dbReference>
<evidence type="ECO:0008006" key="4">
    <source>
        <dbReference type="Google" id="ProtNLM"/>
    </source>
</evidence>
<keyword evidence="1" id="KW-0732">Signal</keyword>
<evidence type="ECO:0000313" key="3">
    <source>
        <dbReference type="Proteomes" id="UP000634206"/>
    </source>
</evidence>
<dbReference type="Proteomes" id="UP000634206">
    <property type="component" value="Unassembled WGS sequence"/>
</dbReference>
<evidence type="ECO:0000256" key="1">
    <source>
        <dbReference type="SAM" id="SignalP"/>
    </source>
</evidence>
<sequence length="515" mass="57122">MNRLKRLPFNSKTRCLLACGALIPLAHAQSTWSIDSQAEWQSATAQQNNLEFKDGMATPTAKTATFLSKLKTFDTKQSASSLVISQSPVWENWEPTTNIGPTNLRDAPVFLSLGPDNYWMFGRYGGATKKAAKKGKSTTAPAPFEAKAAELEGFDIPLQTTPFANQFNAPGGLKPGQGGYHAWQSRDMKNWVHHGPITNQKAKWMTTAEFVDGKAYFYYDYPNDQDPHLFIDADLTDGEIGKDMGLAFDDPTDGSDCAFIRDLEGNFHVIAEDWSPIKAKTHAWDSPLATHAVSPDGIKDFKILAPPVDHRTEPTGKKATYKHPHWKKEHPEKFPTGIAEYEIHEPEQNAYGDWAAISIGGQYYLFADYDPAGGHQMSVGRFTSSDINGPYTWCGHLGKGHPDPDVMFAEGKFWLATQQKSDFVSPGPWVESVEVRVGVDTDNDGKSDQWSKWQTVKESYDYTPGFAKQIAKKPAALDLSDLADGYGFQFEIKLSDSTENASKPILDKVELSFSK</sequence>
<reference evidence="2" key="1">
    <citation type="submission" date="2021-01" db="EMBL/GenBank/DDBJ databases">
        <title>Modified the classification status of verrucomicrobia.</title>
        <authorList>
            <person name="Feng X."/>
        </authorList>
    </citation>
    <scope>NUCLEOTIDE SEQUENCE</scope>
    <source>
        <strain evidence="2">5K15</strain>
    </source>
</reference>
<evidence type="ECO:0000313" key="2">
    <source>
        <dbReference type="EMBL" id="MBK1855853.1"/>
    </source>
</evidence>
<keyword evidence="3" id="KW-1185">Reference proteome</keyword>
<feature type="signal peptide" evidence="1">
    <location>
        <begin position="1"/>
        <end position="28"/>
    </location>
</feature>
<organism evidence="2 3">
    <name type="scientific">Oceaniferula flava</name>
    <dbReference type="NCBI Taxonomy" id="2800421"/>
    <lineage>
        <taxon>Bacteria</taxon>
        <taxon>Pseudomonadati</taxon>
        <taxon>Verrucomicrobiota</taxon>
        <taxon>Verrucomicrobiia</taxon>
        <taxon>Verrucomicrobiales</taxon>
        <taxon>Verrucomicrobiaceae</taxon>
        <taxon>Oceaniferula</taxon>
    </lineage>
</organism>
<dbReference type="SUPFAM" id="SSF75005">
    <property type="entry name" value="Arabinanase/levansucrase/invertase"/>
    <property type="match status" value="1"/>
</dbReference>
<dbReference type="EMBL" id="JAENIG010000008">
    <property type="protein sequence ID" value="MBK1855853.1"/>
    <property type="molecule type" value="Genomic_DNA"/>
</dbReference>
<dbReference type="AlphaFoldDB" id="A0AAE2V9W8"/>
<accession>A0AAE2V9W8</accession>
<dbReference type="InterPro" id="IPR023296">
    <property type="entry name" value="Glyco_hydro_beta-prop_sf"/>
</dbReference>
<gene>
    <name evidence="2" type="ORF">JIN83_12845</name>
</gene>
<feature type="chain" id="PRO_5042083428" description="Glycosyl hydrolases family 43" evidence="1">
    <location>
        <begin position="29"/>
        <end position="515"/>
    </location>
</feature>
<dbReference type="Gene3D" id="2.115.10.20">
    <property type="entry name" value="Glycosyl hydrolase domain, family 43"/>
    <property type="match status" value="1"/>
</dbReference>